<dbReference type="InterPro" id="IPR013519">
    <property type="entry name" value="Int_alpha_beta-p"/>
</dbReference>
<dbReference type="SMART" id="SM00191">
    <property type="entry name" value="Int_alpha"/>
    <property type="match status" value="6"/>
</dbReference>
<sequence length="485" mass="48213">MRMNRALTGRRWRAAGLLVAGLIGGTLVPATPAAAVHGAVPGDFNGDGYRDAVLPAPGADVAGKEAAGAVVVMYGSKSGLSTTRRKTITQNTAGVPGTAEAYDRFGAATATADLNRDGYADLIVSSPYEGTAQGINAGTVTVLWGSSAGLTAGTNLPTPESDPLHYGLDLAAVGAGPGVKTEVLAGGWHGAVRFTGPFSRTGSFGNAAMPADMSWGESVALGDFNGDGAQDHVNVTYRYGGLSGGVVLVNPENHVHKPGVSPGLQKGNGLISATGDLNGDGFADLVVGDPDEPEVAGADGALGGRILVWYGSALGIAADAAPVQITQDTAGVPGGSEKYDAFGGALAVADLNRDGLADIVVGAPYESIGKAGRAGQVTVIPGRRTGTLGTGAYAFNQDTASVPGGSEADDFFGTTVAAGDVNKDGKAELFVGAADENNSTGAVWVLPGGTSGPTAAGSRMFTASSVGLTQQSGTLLGGNGLLWVI</sequence>
<reference evidence="7" key="1">
    <citation type="journal article" date="2019" name="Int. J. Syst. Evol. Microbiol.">
        <title>The Global Catalogue of Microorganisms (GCM) 10K type strain sequencing project: providing services to taxonomists for standard genome sequencing and annotation.</title>
        <authorList>
            <consortium name="The Broad Institute Genomics Platform"/>
            <consortium name="The Broad Institute Genome Sequencing Center for Infectious Disease"/>
            <person name="Wu L."/>
            <person name="Ma J."/>
        </authorList>
    </citation>
    <scope>NUCLEOTIDE SEQUENCE [LARGE SCALE GENOMIC DNA]</scope>
    <source>
        <strain evidence="7">CGMCC 4.1721</strain>
    </source>
</reference>
<dbReference type="PANTHER" id="PTHR23221">
    <property type="entry name" value="GLYCOSYLPHOSPHATIDYLINOSITOL PHOSPHOLIPASE D"/>
    <property type="match status" value="1"/>
</dbReference>
<gene>
    <name evidence="6" type="ORF">ACFPRK_22145</name>
</gene>
<feature type="signal peptide" evidence="5">
    <location>
        <begin position="1"/>
        <end position="30"/>
    </location>
</feature>
<dbReference type="Proteomes" id="UP001596208">
    <property type="component" value="Unassembled WGS sequence"/>
</dbReference>
<protein>
    <submittedName>
        <fullName evidence="6">FG-GAP-like repeat-containing protein</fullName>
    </submittedName>
</protein>
<evidence type="ECO:0000256" key="2">
    <source>
        <dbReference type="ARBA" id="ARBA00022737"/>
    </source>
</evidence>
<comment type="caution">
    <text evidence="6">The sequence shown here is derived from an EMBL/GenBank/DDBJ whole genome shotgun (WGS) entry which is preliminary data.</text>
</comment>
<dbReference type="SUPFAM" id="SSF69318">
    <property type="entry name" value="Integrin alpha N-terminal domain"/>
    <property type="match status" value="1"/>
</dbReference>
<keyword evidence="3" id="KW-0378">Hydrolase</keyword>
<accession>A0ABW0B7L3</accession>
<organism evidence="6 7">
    <name type="scientific">Streptomyces mutomycini</name>
    <dbReference type="NCBI Taxonomy" id="284036"/>
    <lineage>
        <taxon>Bacteria</taxon>
        <taxon>Bacillati</taxon>
        <taxon>Actinomycetota</taxon>
        <taxon>Actinomycetes</taxon>
        <taxon>Kitasatosporales</taxon>
        <taxon>Streptomycetaceae</taxon>
        <taxon>Streptomyces</taxon>
    </lineage>
</organism>
<dbReference type="InterPro" id="IPR013517">
    <property type="entry name" value="FG-GAP"/>
</dbReference>
<dbReference type="InterPro" id="IPR028994">
    <property type="entry name" value="Integrin_alpha_N"/>
</dbReference>
<dbReference type="PROSITE" id="PS51470">
    <property type="entry name" value="FG_GAP"/>
    <property type="match status" value="3"/>
</dbReference>
<keyword evidence="1 5" id="KW-0732">Signal</keyword>
<evidence type="ECO:0000256" key="4">
    <source>
        <dbReference type="ARBA" id="ARBA00023180"/>
    </source>
</evidence>
<dbReference type="Pfam" id="PF01839">
    <property type="entry name" value="FG-GAP"/>
    <property type="match status" value="5"/>
</dbReference>
<dbReference type="Gene3D" id="2.130.10.130">
    <property type="entry name" value="Integrin alpha, N-terminal"/>
    <property type="match status" value="3"/>
</dbReference>
<proteinExistence type="predicted"/>
<evidence type="ECO:0000256" key="3">
    <source>
        <dbReference type="ARBA" id="ARBA00022801"/>
    </source>
</evidence>
<name>A0ABW0B7L3_9ACTN</name>
<keyword evidence="7" id="KW-1185">Reference proteome</keyword>
<evidence type="ECO:0000256" key="5">
    <source>
        <dbReference type="SAM" id="SignalP"/>
    </source>
</evidence>
<evidence type="ECO:0000313" key="7">
    <source>
        <dbReference type="Proteomes" id="UP001596208"/>
    </source>
</evidence>
<dbReference type="PRINTS" id="PR01185">
    <property type="entry name" value="INTEGRINA"/>
</dbReference>
<keyword evidence="2" id="KW-0677">Repeat</keyword>
<dbReference type="RefSeq" id="WP_065848952.1">
    <property type="nucleotide sequence ID" value="NZ_JBHSKI010000010.1"/>
</dbReference>
<dbReference type="EMBL" id="JBHSKI010000010">
    <property type="protein sequence ID" value="MFC5173265.1"/>
    <property type="molecule type" value="Genomic_DNA"/>
</dbReference>
<evidence type="ECO:0000313" key="6">
    <source>
        <dbReference type="EMBL" id="MFC5173265.1"/>
    </source>
</evidence>
<dbReference type="InterPro" id="IPR000413">
    <property type="entry name" value="Integrin_alpha"/>
</dbReference>
<feature type="chain" id="PRO_5045141996" evidence="5">
    <location>
        <begin position="31"/>
        <end position="485"/>
    </location>
</feature>
<dbReference type="PANTHER" id="PTHR23221:SF7">
    <property type="entry name" value="PHOSPHATIDYLINOSITOL-GLYCAN-SPECIFIC PHOSPHOLIPASE D"/>
    <property type="match status" value="1"/>
</dbReference>
<evidence type="ECO:0000256" key="1">
    <source>
        <dbReference type="ARBA" id="ARBA00022729"/>
    </source>
</evidence>
<keyword evidence="4" id="KW-0325">Glycoprotein</keyword>